<accession>A0A8H4KGI2</accession>
<dbReference type="Proteomes" id="UP000605986">
    <property type="component" value="Unassembled WGS sequence"/>
</dbReference>
<protein>
    <submittedName>
        <fullName evidence="2">Uncharacterized protein</fullName>
    </submittedName>
</protein>
<organism evidence="2 3">
    <name type="scientific">Fusarium austroafricanum</name>
    <dbReference type="NCBI Taxonomy" id="2364996"/>
    <lineage>
        <taxon>Eukaryota</taxon>
        <taxon>Fungi</taxon>
        <taxon>Dikarya</taxon>
        <taxon>Ascomycota</taxon>
        <taxon>Pezizomycotina</taxon>
        <taxon>Sordariomycetes</taxon>
        <taxon>Hypocreomycetidae</taxon>
        <taxon>Hypocreales</taxon>
        <taxon>Nectriaceae</taxon>
        <taxon>Fusarium</taxon>
        <taxon>Fusarium concolor species complex</taxon>
    </lineage>
</organism>
<dbReference type="AlphaFoldDB" id="A0A8H4KGI2"/>
<keyword evidence="3" id="KW-1185">Reference proteome</keyword>
<evidence type="ECO:0000256" key="1">
    <source>
        <dbReference type="SAM" id="MobiDB-lite"/>
    </source>
</evidence>
<proteinExistence type="predicted"/>
<evidence type="ECO:0000313" key="3">
    <source>
        <dbReference type="Proteomes" id="UP000605986"/>
    </source>
</evidence>
<dbReference type="EMBL" id="JAADJG010000241">
    <property type="protein sequence ID" value="KAF4450802.1"/>
    <property type="molecule type" value="Genomic_DNA"/>
</dbReference>
<feature type="compositionally biased region" description="Pro residues" evidence="1">
    <location>
        <begin position="1"/>
        <end position="10"/>
    </location>
</feature>
<feature type="region of interest" description="Disordered" evidence="1">
    <location>
        <begin position="1"/>
        <end position="20"/>
    </location>
</feature>
<evidence type="ECO:0000313" key="2">
    <source>
        <dbReference type="EMBL" id="KAF4450802.1"/>
    </source>
</evidence>
<comment type="caution">
    <text evidence="2">The sequence shown here is derived from an EMBL/GenBank/DDBJ whole genome shotgun (WGS) entry which is preliminary data.</text>
</comment>
<sequence length="344" mass="39831">MAPISTPPFTPKRKRTTSRLDSTACDVVKGINKKSRYIKKLGRDIEKLAAKLKARAQRAADDPQIDCDDLRESWETLRKLIKSRTKTKHLQRRVEVQRAHIQKTRFNFHIGDWVHDLHDRVKAGENDNFLHNVVEKAKTELKKRMPAAEAKEEAEKFRDFRAAAGLRVSDTFSLVQPEFKSVMKWRADGGTGEDAPATPYLDRIGKLCDRIALNRKLYIELLDIGDQRDSTAHHPQPHLKEYMDEHGVVDWVEVKAYCDKKKRRFRSQFMKGKFTQLQYTLYERTLDTWFKAYVSGWNPDSTPILVTGVDAALKKVKQQTRRGFSGNDSIPESPYVEGKWDDLF</sequence>
<reference evidence="2" key="1">
    <citation type="submission" date="2020-01" db="EMBL/GenBank/DDBJ databases">
        <title>Identification and distribution of gene clusters putatively required for synthesis of sphingolipid metabolism inhibitors in phylogenetically diverse species of the filamentous fungus Fusarium.</title>
        <authorList>
            <person name="Kim H.-S."/>
            <person name="Busman M."/>
            <person name="Brown D.W."/>
            <person name="Divon H."/>
            <person name="Uhlig S."/>
            <person name="Proctor R.H."/>
        </authorList>
    </citation>
    <scope>NUCLEOTIDE SEQUENCE</scope>
    <source>
        <strain evidence="2">NRRL 53441</strain>
    </source>
</reference>
<dbReference type="OrthoDB" id="5094203at2759"/>
<gene>
    <name evidence="2" type="ORF">F53441_6134</name>
</gene>
<name>A0A8H4KGI2_9HYPO</name>